<keyword evidence="3" id="KW-1185">Reference proteome</keyword>
<comment type="caution">
    <text evidence="2">The sequence shown here is derived from an EMBL/GenBank/DDBJ whole genome shotgun (WGS) entry which is preliminary data.</text>
</comment>
<dbReference type="AlphaFoldDB" id="A0A1R1X4G9"/>
<dbReference type="Proteomes" id="UP000187429">
    <property type="component" value="Unassembled WGS sequence"/>
</dbReference>
<accession>A0A1R1X4G9</accession>
<gene>
    <name evidence="2" type="ORF">AYI69_g10624</name>
</gene>
<feature type="region of interest" description="Disordered" evidence="1">
    <location>
        <begin position="743"/>
        <end position="777"/>
    </location>
</feature>
<organism evidence="2 3">
    <name type="scientific">Smittium culicis</name>
    <dbReference type="NCBI Taxonomy" id="133412"/>
    <lineage>
        <taxon>Eukaryota</taxon>
        <taxon>Fungi</taxon>
        <taxon>Fungi incertae sedis</taxon>
        <taxon>Zoopagomycota</taxon>
        <taxon>Kickxellomycotina</taxon>
        <taxon>Harpellomycetes</taxon>
        <taxon>Harpellales</taxon>
        <taxon>Legeriomycetaceae</taxon>
        <taxon>Smittium</taxon>
    </lineage>
</organism>
<feature type="compositionally biased region" description="Polar residues" evidence="1">
    <location>
        <begin position="94"/>
        <end position="107"/>
    </location>
</feature>
<protein>
    <submittedName>
        <fullName evidence="2">Uncharacterized protein</fullName>
    </submittedName>
</protein>
<proteinExistence type="predicted"/>
<dbReference type="EMBL" id="LSSM01007022">
    <property type="protein sequence ID" value="OMJ09519.1"/>
    <property type="molecule type" value="Genomic_DNA"/>
</dbReference>
<name>A0A1R1X4G9_9FUNG</name>
<evidence type="ECO:0000313" key="3">
    <source>
        <dbReference type="Proteomes" id="UP000187429"/>
    </source>
</evidence>
<feature type="compositionally biased region" description="Basic residues" evidence="1">
    <location>
        <begin position="535"/>
        <end position="546"/>
    </location>
</feature>
<reference evidence="3" key="1">
    <citation type="submission" date="2017-01" db="EMBL/GenBank/DDBJ databases">
        <authorList>
            <person name="Wang Y."/>
            <person name="White M."/>
            <person name="Kvist S."/>
            <person name="Moncalvo J.-M."/>
        </authorList>
    </citation>
    <scope>NUCLEOTIDE SEQUENCE [LARGE SCALE GENOMIC DNA]</scope>
    <source>
        <strain evidence="3">ID-206-W2</strain>
    </source>
</reference>
<sequence length="803" mass="88602">MNEHRSESDSNSDFDFLNVIRNMSIEAEAQFRTEEFNFEINSDCNRSDLILSIDNVNHQETDNDLGSNHPSINPNFDSRRDNVLLPRNDESDENQNSVSITNQTENLEFSDPPADDLFRIDFANDLDFGSNISEAPLSIDKSLNNSTKTIETYPVNDKTRIKINKKSKIPPSKKIKIISVDLKRRIKINTKNITSVKSLIKRPTKELPNLSNYKSNDALIKRITAKYYNKSTAIGKKTHVISNRKPDKKPLKRDFENTNNTSSKVKIKLPSKSSKSLAIKLKQQGQTKIKIPKSADISISLLSNTASVIPKKLDKSPIILVSKPPPILSTIDNAGYFSNATSTNPEEKLELKSPAKISKKALSKSPKQVISKTPLKSRTKANTKPLPNTFTKSTKVTPLSALHNGLSSELDGTLSEKLIKSATKTLTNDSTKVSAAHASSSSKDVYSKGALIIEGNLSSRPISNSIDRTLVKPNIIIGLETPSKTPTRAAMKRASKSNVNRLFSENEDIIRGRALRPRLTNEFDGAATSYEVNKRRSKTPVRRGKRSSPSTVSEPGRVSRASKKSPKNFGFRKSEIVQDNSVLYDSDESDSGISLNIEKLLEIENMDDGACAGSCKDDFFDEFSNSQLGSRGLLCNNWGRASNSISNRFPTSSDVFGSRSEGKAVDRVHCRSADSRSKAIFKGVGIAKKPFNKRKSASGEPAIEKKFKAALRVDLGSPTRSNLFHLNKTIEEARTVSGARNYTSGAGKAVSRQRGVRGHIFSEKSGSSGRNRAEQRGNMYKDGIGKIIYSLENCSASSFKIRN</sequence>
<feature type="compositionally biased region" description="Polar residues" evidence="1">
    <location>
        <begin position="59"/>
        <end position="76"/>
    </location>
</feature>
<evidence type="ECO:0000256" key="1">
    <source>
        <dbReference type="SAM" id="MobiDB-lite"/>
    </source>
</evidence>
<evidence type="ECO:0000313" key="2">
    <source>
        <dbReference type="EMBL" id="OMJ09519.1"/>
    </source>
</evidence>
<feature type="region of interest" description="Disordered" evidence="1">
    <location>
        <begin position="530"/>
        <end position="571"/>
    </location>
</feature>
<feature type="region of interest" description="Disordered" evidence="1">
    <location>
        <begin position="59"/>
        <end position="109"/>
    </location>
</feature>
<feature type="region of interest" description="Disordered" evidence="1">
    <location>
        <begin position="343"/>
        <end position="371"/>
    </location>
</feature>